<reference evidence="1 2" key="1">
    <citation type="journal article" date="2018" name="Antonie Van Leeuwenhoek">
        <title>Larkinella terrae sp. nov., isolated from soil on Jeju Island, South Korea.</title>
        <authorList>
            <person name="Ten L.N."/>
            <person name="Jeon J."/>
            <person name="Park S.J."/>
            <person name="Park S."/>
            <person name="Lee S.Y."/>
            <person name="Kim M.K."/>
            <person name="Jung H.Y."/>
        </authorList>
    </citation>
    <scope>NUCLEOTIDE SEQUENCE [LARGE SCALE GENOMIC DNA]</scope>
    <source>
        <strain evidence="1 2">KCTC 52001</strain>
    </source>
</reference>
<protein>
    <submittedName>
        <fullName evidence="1">Uncharacterized protein</fullName>
    </submittedName>
</protein>
<keyword evidence="2" id="KW-1185">Reference proteome</keyword>
<dbReference type="EMBL" id="WJXZ01000006">
    <property type="protein sequence ID" value="MRS62081.1"/>
    <property type="molecule type" value="Genomic_DNA"/>
</dbReference>
<organism evidence="1 2">
    <name type="scientific">Larkinella terrae</name>
    <dbReference type="NCBI Taxonomy" id="2025311"/>
    <lineage>
        <taxon>Bacteria</taxon>
        <taxon>Pseudomonadati</taxon>
        <taxon>Bacteroidota</taxon>
        <taxon>Cytophagia</taxon>
        <taxon>Cytophagales</taxon>
        <taxon>Spirosomataceae</taxon>
        <taxon>Larkinella</taxon>
    </lineage>
</organism>
<name>A0A7K0EKM2_9BACT</name>
<accession>A0A7K0EKM2</accession>
<dbReference type="AlphaFoldDB" id="A0A7K0EKM2"/>
<dbReference type="RefSeq" id="WP_154175456.1">
    <property type="nucleotide sequence ID" value="NZ_WJXZ01000006.1"/>
</dbReference>
<dbReference type="Proteomes" id="UP000441754">
    <property type="component" value="Unassembled WGS sequence"/>
</dbReference>
<dbReference type="OrthoDB" id="939645at2"/>
<sequence length="356" mass="39251">MKTLYYCGLIIGLLALRAKPEMAPKAPFTGMTNISWVGFGNQSVSSVIPLGVTNMSTPTPFVYPKKIQNQIAFYQEILLVNSTFKPASPAKQSPVFGNWFVRRQVLIVKDGKTQVVQLTKLSINKNAEATSAVDQPIPFSATHIEYQLGRTEKILAKPQPGKLPTTKTVEVYPNDAVRIAAPVAEIMANTCEVKKGVVRPLPCEFQLVKFQIIGKSGKTVYETSSVENGAKIQIPNGESKKTDGQFFYYDAKLIVKRIHKPNFTPQKGYMVNWGQTGSDFNAEIDTHSSLVSGLQLDATIGKEFTIPVEIKNSTPNSGFIIKTGELLLENDVTRSKFPTTQMPGATRADAYIRLSW</sequence>
<gene>
    <name evidence="1" type="ORF">GJJ30_12340</name>
</gene>
<evidence type="ECO:0000313" key="2">
    <source>
        <dbReference type="Proteomes" id="UP000441754"/>
    </source>
</evidence>
<comment type="caution">
    <text evidence="1">The sequence shown here is derived from an EMBL/GenBank/DDBJ whole genome shotgun (WGS) entry which is preliminary data.</text>
</comment>
<evidence type="ECO:0000313" key="1">
    <source>
        <dbReference type="EMBL" id="MRS62081.1"/>
    </source>
</evidence>
<proteinExistence type="predicted"/>